<gene>
    <name evidence="2" type="ORF">ACHAWU_007711</name>
</gene>
<feature type="signal peptide" evidence="1">
    <location>
        <begin position="1"/>
        <end position="36"/>
    </location>
</feature>
<dbReference type="AlphaFoldDB" id="A0ABD3LXE3"/>
<evidence type="ECO:0000256" key="1">
    <source>
        <dbReference type="SAM" id="SignalP"/>
    </source>
</evidence>
<organism evidence="2 3">
    <name type="scientific">Discostella pseudostelligera</name>
    <dbReference type="NCBI Taxonomy" id="259834"/>
    <lineage>
        <taxon>Eukaryota</taxon>
        <taxon>Sar</taxon>
        <taxon>Stramenopiles</taxon>
        <taxon>Ochrophyta</taxon>
        <taxon>Bacillariophyta</taxon>
        <taxon>Coscinodiscophyceae</taxon>
        <taxon>Thalassiosirophycidae</taxon>
        <taxon>Stephanodiscales</taxon>
        <taxon>Stephanodiscaceae</taxon>
        <taxon>Discostella</taxon>
    </lineage>
</organism>
<reference evidence="2 3" key="1">
    <citation type="submission" date="2024-10" db="EMBL/GenBank/DDBJ databases">
        <title>Updated reference genomes for cyclostephanoid diatoms.</title>
        <authorList>
            <person name="Roberts W.R."/>
            <person name="Alverson A.J."/>
        </authorList>
    </citation>
    <scope>NUCLEOTIDE SEQUENCE [LARGE SCALE GENOMIC DNA]</scope>
    <source>
        <strain evidence="2 3">AJA232-27</strain>
    </source>
</reference>
<evidence type="ECO:0000313" key="3">
    <source>
        <dbReference type="Proteomes" id="UP001530293"/>
    </source>
</evidence>
<keyword evidence="3" id="KW-1185">Reference proteome</keyword>
<comment type="caution">
    <text evidence="2">The sequence shown here is derived from an EMBL/GenBank/DDBJ whole genome shotgun (WGS) entry which is preliminary data.</text>
</comment>
<keyword evidence="1" id="KW-0732">Signal</keyword>
<feature type="chain" id="PRO_5044766306" evidence="1">
    <location>
        <begin position="37"/>
        <end position="196"/>
    </location>
</feature>
<sequence>MNIMTMKLPPPPSSPSMILPLRLLSYLLLIVSSVSSFQFEATTDSSFITAAGGRSGDATGLRLRNKRTQRINQLAQGVGVGKVEDYNNPDIIDEDDIEIRPIRRRDAIEAGLDYWIDESDLEKERARKVMLQQRRRVTGGGGKERQISREKLKEEMVAPYKQNWIGLLSVGVVLLSAVATKFPELLMVPIIPIPDL</sequence>
<proteinExistence type="predicted"/>
<dbReference type="Proteomes" id="UP001530293">
    <property type="component" value="Unassembled WGS sequence"/>
</dbReference>
<protein>
    <submittedName>
        <fullName evidence="2">Uncharacterized protein</fullName>
    </submittedName>
</protein>
<evidence type="ECO:0000313" key="2">
    <source>
        <dbReference type="EMBL" id="KAL3756440.1"/>
    </source>
</evidence>
<name>A0ABD3LXE3_9STRA</name>
<dbReference type="EMBL" id="JALLBG020000305">
    <property type="protein sequence ID" value="KAL3756440.1"/>
    <property type="molecule type" value="Genomic_DNA"/>
</dbReference>
<accession>A0ABD3LXE3</accession>